<keyword evidence="3" id="KW-1003">Cell membrane</keyword>
<dbReference type="FunFam" id="1.10.510.10:FF:000358">
    <property type="entry name" value="Putative leucine-rich repeat receptor-like serine/threonine-protein kinase"/>
    <property type="match status" value="1"/>
</dbReference>
<dbReference type="GO" id="GO:0006952">
    <property type="term" value="P:defense response"/>
    <property type="evidence" value="ECO:0007669"/>
    <property type="project" value="UniProtKB-ARBA"/>
</dbReference>
<evidence type="ECO:0000256" key="13">
    <source>
        <dbReference type="ARBA" id="ARBA00022840"/>
    </source>
</evidence>
<feature type="domain" description="Protein kinase" evidence="22">
    <location>
        <begin position="421"/>
        <end position="702"/>
    </location>
</feature>
<dbReference type="PANTHER" id="PTHR27008">
    <property type="entry name" value="OS04G0122200 PROTEIN"/>
    <property type="match status" value="1"/>
</dbReference>
<evidence type="ECO:0000256" key="16">
    <source>
        <dbReference type="ARBA" id="ARBA00023170"/>
    </source>
</evidence>
<keyword evidence="15 21" id="KW-0472">Membrane</keyword>
<evidence type="ECO:0000256" key="8">
    <source>
        <dbReference type="ARBA" id="ARBA00022692"/>
    </source>
</evidence>
<dbReference type="PROSITE" id="PS00107">
    <property type="entry name" value="PROTEIN_KINASE_ATP"/>
    <property type="match status" value="1"/>
</dbReference>
<dbReference type="GO" id="GO:0005524">
    <property type="term" value="F:ATP binding"/>
    <property type="evidence" value="ECO:0007669"/>
    <property type="project" value="UniProtKB-UniRule"/>
</dbReference>
<evidence type="ECO:0000256" key="1">
    <source>
        <dbReference type="ARBA" id="ARBA00004162"/>
    </source>
</evidence>
<keyword evidence="12 23" id="KW-0418">Kinase</keyword>
<sequence>MLSGAIPSSMNNASSLTKIRMTRNTFTGSVPNLGNLRLLKTLYLGENDLTREHPNKELGFLSSLTSCRNLQEIDLIFNPLNGLLPASVGNFCGSFWRFRAPGCGITGSIPVEIGNLTSLTELYLHGNELTGFIPRTMGRLRELRKIYLSYNKLQGLIPGDLCLLSKLGELYLSDNKLQGPIPECFSELKSIKALYLDSNELEFNVPTNLWNLNDLIWLNLSTNNLSGSFPFGIEKLKVISKLDLSFNSFSGDVPSDIDKAVSLDYLSLAHNKFRGSIPQSIGSLKTLEFLDLSFNSFSGFIPKSLEGLTYLKHFNVSYNKLEGNIPTGGNFANFTAESFLKNDGLCGETRLKVPRCGKGINVVSLMKYIVPSFVSVIMVTVILVLLRRRKRTKELPNSEISLNHPWRRSSYMELVRATNDFSDSNKLGSGSTGRVFLGMFSDGLKVAIKVFNLQSEKISRSFDTEVEVLRAIRHRNLIKVIGCCCMQDFKALFLEYMPNGSLEKWLHSHNHFLDLLQRLNIAIDVALALEYLHLGHTFPIVHCDLKPSNVLLDEDITAHVGDFGIAKLLGEGELMAHTRTLATIGYMAPEYGAHGMVSTSCDIYSFGIMLLEICTRKKPTDERFGDEISLKNWVCFSLQENRINEVVDTNLLGSEDQNFSAKGQCLSSMLCLAMECLATLPSNRICISEVVSKLEKIRSTFLANNRR</sequence>
<organism evidence="23 24">
    <name type="scientific">Handroanthus impetiginosus</name>
    <dbReference type="NCBI Taxonomy" id="429701"/>
    <lineage>
        <taxon>Eukaryota</taxon>
        <taxon>Viridiplantae</taxon>
        <taxon>Streptophyta</taxon>
        <taxon>Embryophyta</taxon>
        <taxon>Tracheophyta</taxon>
        <taxon>Spermatophyta</taxon>
        <taxon>Magnoliopsida</taxon>
        <taxon>eudicotyledons</taxon>
        <taxon>Gunneridae</taxon>
        <taxon>Pentapetalae</taxon>
        <taxon>asterids</taxon>
        <taxon>lamiids</taxon>
        <taxon>Lamiales</taxon>
        <taxon>Bignoniaceae</taxon>
        <taxon>Crescentiina</taxon>
        <taxon>Tabebuia alliance</taxon>
        <taxon>Handroanthus</taxon>
    </lineage>
</organism>
<comment type="subcellular location">
    <subcellularLocation>
        <location evidence="1">Cell membrane</location>
        <topology evidence="1">Single-pass membrane protein</topology>
    </subcellularLocation>
</comment>
<dbReference type="PANTHER" id="PTHR27008:SF585">
    <property type="entry name" value="PROTEIN KINASE DOMAIN-CONTAINING PROTEIN"/>
    <property type="match status" value="1"/>
</dbReference>
<evidence type="ECO:0000256" key="19">
    <source>
        <dbReference type="ARBA" id="ARBA00048679"/>
    </source>
</evidence>
<dbReference type="Gene3D" id="3.80.10.10">
    <property type="entry name" value="Ribonuclease Inhibitor"/>
    <property type="match status" value="2"/>
</dbReference>
<dbReference type="Gene3D" id="3.30.200.20">
    <property type="entry name" value="Phosphorylase Kinase, domain 1"/>
    <property type="match status" value="1"/>
</dbReference>
<evidence type="ECO:0000313" key="24">
    <source>
        <dbReference type="Proteomes" id="UP000231279"/>
    </source>
</evidence>
<feature type="transmembrane region" description="Helical" evidence="21">
    <location>
        <begin position="365"/>
        <end position="386"/>
    </location>
</feature>
<comment type="catalytic activity">
    <reaction evidence="18">
        <text>L-threonyl-[protein] + ATP = O-phospho-L-threonyl-[protein] + ADP + H(+)</text>
        <dbReference type="Rhea" id="RHEA:46608"/>
        <dbReference type="Rhea" id="RHEA-COMP:11060"/>
        <dbReference type="Rhea" id="RHEA-COMP:11605"/>
        <dbReference type="ChEBI" id="CHEBI:15378"/>
        <dbReference type="ChEBI" id="CHEBI:30013"/>
        <dbReference type="ChEBI" id="CHEBI:30616"/>
        <dbReference type="ChEBI" id="CHEBI:61977"/>
        <dbReference type="ChEBI" id="CHEBI:456216"/>
        <dbReference type="EC" id="2.7.11.1"/>
    </reaction>
</comment>
<dbReference type="EC" id="2.7.11.1" evidence="2"/>
<evidence type="ECO:0000256" key="3">
    <source>
        <dbReference type="ARBA" id="ARBA00022475"/>
    </source>
</evidence>
<evidence type="ECO:0000259" key="22">
    <source>
        <dbReference type="PROSITE" id="PS50011"/>
    </source>
</evidence>
<evidence type="ECO:0000256" key="17">
    <source>
        <dbReference type="ARBA" id="ARBA00023180"/>
    </source>
</evidence>
<dbReference type="Proteomes" id="UP000231279">
    <property type="component" value="Unassembled WGS sequence"/>
</dbReference>
<dbReference type="SMART" id="SM00220">
    <property type="entry name" value="S_TKc"/>
    <property type="match status" value="1"/>
</dbReference>
<feature type="binding site" evidence="20">
    <location>
        <position position="449"/>
    </location>
    <ligand>
        <name>ATP</name>
        <dbReference type="ChEBI" id="CHEBI:30616"/>
    </ligand>
</feature>
<dbReference type="GO" id="GO:0004674">
    <property type="term" value="F:protein serine/threonine kinase activity"/>
    <property type="evidence" value="ECO:0007669"/>
    <property type="project" value="UniProtKB-KW"/>
</dbReference>
<gene>
    <name evidence="23" type="ORF">CDL12_25824</name>
</gene>
<dbReference type="SMART" id="SM00369">
    <property type="entry name" value="LRR_TYP"/>
    <property type="match status" value="6"/>
</dbReference>
<name>A0A2G9G8R1_9LAMI</name>
<evidence type="ECO:0000256" key="2">
    <source>
        <dbReference type="ARBA" id="ARBA00012513"/>
    </source>
</evidence>
<dbReference type="AlphaFoldDB" id="A0A2G9G8R1"/>
<dbReference type="GO" id="GO:0005886">
    <property type="term" value="C:plasma membrane"/>
    <property type="evidence" value="ECO:0007669"/>
    <property type="project" value="UniProtKB-SubCell"/>
</dbReference>
<dbReference type="GO" id="GO:0106310">
    <property type="term" value="F:protein serine kinase activity"/>
    <property type="evidence" value="ECO:0007669"/>
    <property type="project" value="RHEA"/>
</dbReference>
<evidence type="ECO:0000256" key="14">
    <source>
        <dbReference type="ARBA" id="ARBA00022989"/>
    </source>
</evidence>
<keyword evidence="14 21" id="KW-1133">Transmembrane helix</keyword>
<dbReference type="SUPFAM" id="SSF56112">
    <property type="entry name" value="Protein kinase-like (PK-like)"/>
    <property type="match status" value="1"/>
</dbReference>
<keyword evidence="11 20" id="KW-0547">Nucleotide-binding</keyword>
<evidence type="ECO:0000256" key="12">
    <source>
        <dbReference type="ARBA" id="ARBA00022777"/>
    </source>
</evidence>
<evidence type="ECO:0000256" key="9">
    <source>
        <dbReference type="ARBA" id="ARBA00022729"/>
    </source>
</evidence>
<dbReference type="OrthoDB" id="676979at2759"/>
<dbReference type="InterPro" id="IPR051809">
    <property type="entry name" value="Plant_receptor-like_S/T_kinase"/>
</dbReference>
<dbReference type="SUPFAM" id="SSF52058">
    <property type="entry name" value="L domain-like"/>
    <property type="match status" value="2"/>
</dbReference>
<dbReference type="InterPro" id="IPR001611">
    <property type="entry name" value="Leu-rich_rpt"/>
</dbReference>
<keyword evidence="6" id="KW-0433">Leucine-rich repeat</keyword>
<dbReference type="Pfam" id="PF13855">
    <property type="entry name" value="LRR_8"/>
    <property type="match status" value="2"/>
</dbReference>
<accession>A0A2G9G8R1</accession>
<dbReference type="STRING" id="429701.A0A2G9G8R1"/>
<keyword evidence="5" id="KW-0597">Phosphoprotein</keyword>
<evidence type="ECO:0000313" key="23">
    <source>
        <dbReference type="EMBL" id="PIN01671.1"/>
    </source>
</evidence>
<evidence type="ECO:0000256" key="15">
    <source>
        <dbReference type="ARBA" id="ARBA00023136"/>
    </source>
</evidence>
<dbReference type="InterPro" id="IPR011009">
    <property type="entry name" value="Kinase-like_dom_sf"/>
</dbReference>
<keyword evidence="10" id="KW-0677">Repeat</keyword>
<reference evidence="24" key="1">
    <citation type="journal article" date="2018" name="Gigascience">
        <title>Genome assembly of the Pink Ipe (Handroanthus impetiginosus, Bignoniaceae), a highly valued, ecologically keystone Neotropical timber forest tree.</title>
        <authorList>
            <person name="Silva-Junior O.B."/>
            <person name="Grattapaglia D."/>
            <person name="Novaes E."/>
            <person name="Collevatti R.G."/>
        </authorList>
    </citation>
    <scope>NUCLEOTIDE SEQUENCE [LARGE SCALE GENOMIC DNA]</scope>
    <source>
        <strain evidence="24">cv. UFG-1</strain>
    </source>
</reference>
<dbReference type="PROSITE" id="PS50011">
    <property type="entry name" value="PROTEIN_KINASE_DOM"/>
    <property type="match status" value="1"/>
</dbReference>
<evidence type="ECO:0000256" key="4">
    <source>
        <dbReference type="ARBA" id="ARBA00022527"/>
    </source>
</evidence>
<dbReference type="InterPro" id="IPR003591">
    <property type="entry name" value="Leu-rich_rpt_typical-subtyp"/>
</dbReference>
<keyword evidence="17" id="KW-0325">Glycoprotein</keyword>
<dbReference type="Pfam" id="PF00560">
    <property type="entry name" value="LRR_1"/>
    <property type="match status" value="1"/>
</dbReference>
<dbReference type="InterPro" id="IPR008271">
    <property type="entry name" value="Ser/Thr_kinase_AS"/>
</dbReference>
<keyword evidence="13 20" id="KW-0067">ATP-binding</keyword>
<keyword evidence="7 23" id="KW-0808">Transferase</keyword>
<dbReference type="Gene3D" id="1.10.510.10">
    <property type="entry name" value="Transferase(Phosphotransferase) domain 1"/>
    <property type="match status" value="1"/>
</dbReference>
<dbReference type="PROSITE" id="PS00108">
    <property type="entry name" value="PROTEIN_KINASE_ST"/>
    <property type="match status" value="1"/>
</dbReference>
<evidence type="ECO:0000256" key="21">
    <source>
        <dbReference type="SAM" id="Phobius"/>
    </source>
</evidence>
<evidence type="ECO:0000256" key="7">
    <source>
        <dbReference type="ARBA" id="ARBA00022679"/>
    </source>
</evidence>
<evidence type="ECO:0000256" key="10">
    <source>
        <dbReference type="ARBA" id="ARBA00022737"/>
    </source>
</evidence>
<dbReference type="InterPro" id="IPR000719">
    <property type="entry name" value="Prot_kinase_dom"/>
</dbReference>
<evidence type="ECO:0000256" key="11">
    <source>
        <dbReference type="ARBA" id="ARBA00022741"/>
    </source>
</evidence>
<evidence type="ECO:0000256" key="5">
    <source>
        <dbReference type="ARBA" id="ARBA00022553"/>
    </source>
</evidence>
<keyword evidence="8 21" id="KW-0812">Transmembrane</keyword>
<dbReference type="InterPro" id="IPR032675">
    <property type="entry name" value="LRR_dom_sf"/>
</dbReference>
<keyword evidence="4 23" id="KW-0723">Serine/threonine-protein kinase</keyword>
<dbReference type="EMBL" id="NKXS01006314">
    <property type="protein sequence ID" value="PIN01671.1"/>
    <property type="molecule type" value="Genomic_DNA"/>
</dbReference>
<proteinExistence type="predicted"/>
<dbReference type="InterPro" id="IPR017441">
    <property type="entry name" value="Protein_kinase_ATP_BS"/>
</dbReference>
<dbReference type="Pfam" id="PF00069">
    <property type="entry name" value="Pkinase"/>
    <property type="match status" value="1"/>
</dbReference>
<dbReference type="FunFam" id="3.80.10.10:FF:000095">
    <property type="entry name" value="LRR receptor-like serine/threonine-protein kinase GSO1"/>
    <property type="match status" value="1"/>
</dbReference>
<keyword evidence="24" id="KW-1185">Reference proteome</keyword>
<keyword evidence="16" id="KW-0675">Receptor</keyword>
<keyword evidence="9" id="KW-0732">Signal</keyword>
<comment type="caution">
    <text evidence="23">The sequence shown here is derived from an EMBL/GenBank/DDBJ whole genome shotgun (WGS) entry which is preliminary data.</text>
</comment>
<evidence type="ECO:0000256" key="18">
    <source>
        <dbReference type="ARBA" id="ARBA00047899"/>
    </source>
</evidence>
<dbReference type="GO" id="GO:0051707">
    <property type="term" value="P:response to other organism"/>
    <property type="evidence" value="ECO:0007669"/>
    <property type="project" value="UniProtKB-ARBA"/>
</dbReference>
<evidence type="ECO:0000256" key="20">
    <source>
        <dbReference type="PROSITE-ProRule" id="PRU10141"/>
    </source>
</evidence>
<evidence type="ECO:0000256" key="6">
    <source>
        <dbReference type="ARBA" id="ARBA00022614"/>
    </source>
</evidence>
<protein>
    <recommendedName>
        <fullName evidence="2">non-specific serine/threonine protein kinase</fullName>
        <ecNumber evidence="2">2.7.11.1</ecNumber>
    </recommendedName>
</protein>
<comment type="catalytic activity">
    <reaction evidence="19">
        <text>L-seryl-[protein] + ATP = O-phospho-L-seryl-[protein] + ADP + H(+)</text>
        <dbReference type="Rhea" id="RHEA:17989"/>
        <dbReference type="Rhea" id="RHEA-COMP:9863"/>
        <dbReference type="Rhea" id="RHEA-COMP:11604"/>
        <dbReference type="ChEBI" id="CHEBI:15378"/>
        <dbReference type="ChEBI" id="CHEBI:29999"/>
        <dbReference type="ChEBI" id="CHEBI:30616"/>
        <dbReference type="ChEBI" id="CHEBI:83421"/>
        <dbReference type="ChEBI" id="CHEBI:456216"/>
        <dbReference type="EC" id="2.7.11.1"/>
    </reaction>
</comment>